<feature type="transmembrane region" description="Helical" evidence="8">
    <location>
        <begin position="308"/>
        <end position="325"/>
    </location>
</feature>
<sequence length="441" mass="47937">MPAPTTSESTAASTTTPSTRNAHRRYLSRNGHHRMMALRDRLRSYYDQHPLFAALAALLVGFHLAYPFINWWLRSAGIAPPFSFWDFGVYDQAVDAWQTNDHIYTRNEDGGYHGSYLYPPIVLVLFRPFAALGRGTGDPLWVACSLLLLWGGMVLVVERLAGRRSWAERLLLLWLLVGYQPLLLAMKMGQTAAFTAGLLCFAFVGLDRGMESRPARVASGALTGVVGVVKFAYAPVGTHLLANRDRFVGAVAAGLGLVALSLLLFGVEVHRTYLEVLAWGFNRSGPSRSPALWLAPYFKPLGWLASSLWVRLPAVLVVVAAALLARDRDRETFALGLAVFPLLTTLAYTYYLVALLPAAAILIHGELDRGGRPVVPTLGVGLAAVHAYGLLAVTTVVPVVAPALDHALVYFLAQPGTWGCLLLAGTALARVVDGIERPLSW</sequence>
<dbReference type="GO" id="GO:0016758">
    <property type="term" value="F:hexosyltransferase activity"/>
    <property type="evidence" value="ECO:0007669"/>
    <property type="project" value="InterPro"/>
</dbReference>
<accession>A0A5N5U889</accession>
<keyword evidence="5 8" id="KW-1133">Transmembrane helix</keyword>
<dbReference type="GO" id="GO:0005886">
    <property type="term" value="C:plasma membrane"/>
    <property type="evidence" value="ECO:0007669"/>
    <property type="project" value="UniProtKB-SubCell"/>
</dbReference>
<evidence type="ECO:0000256" key="3">
    <source>
        <dbReference type="ARBA" id="ARBA00022679"/>
    </source>
</evidence>
<name>A0A5N5U889_9EURY</name>
<dbReference type="Pfam" id="PF09594">
    <property type="entry name" value="GT87"/>
    <property type="match status" value="1"/>
</dbReference>
<comment type="subcellular location">
    <subcellularLocation>
        <location evidence="1">Cell membrane</location>
        <topology evidence="1">Multi-pass membrane protein</topology>
    </subcellularLocation>
</comment>
<evidence type="ECO:0000256" key="8">
    <source>
        <dbReference type="SAM" id="Phobius"/>
    </source>
</evidence>
<comment type="caution">
    <text evidence="9">The sequence shown here is derived from an EMBL/GenBank/DDBJ whole genome shotgun (WGS) entry which is preliminary data.</text>
</comment>
<keyword evidence="6 8" id="KW-0472">Membrane</keyword>
<evidence type="ECO:0000313" key="9">
    <source>
        <dbReference type="EMBL" id="KAB7514860.1"/>
    </source>
</evidence>
<feature type="transmembrane region" description="Helical" evidence="8">
    <location>
        <begin position="337"/>
        <end position="363"/>
    </location>
</feature>
<evidence type="ECO:0000256" key="1">
    <source>
        <dbReference type="ARBA" id="ARBA00004651"/>
    </source>
</evidence>
<keyword evidence="10" id="KW-1185">Reference proteome</keyword>
<feature type="transmembrane region" description="Helical" evidence="8">
    <location>
        <begin position="217"/>
        <end position="235"/>
    </location>
</feature>
<feature type="transmembrane region" description="Helical" evidence="8">
    <location>
        <begin position="375"/>
        <end position="401"/>
    </location>
</feature>
<dbReference type="EMBL" id="QKKZ01000002">
    <property type="protein sequence ID" value="KAB7514860.1"/>
    <property type="molecule type" value="Genomic_DNA"/>
</dbReference>
<feature type="transmembrane region" description="Helical" evidence="8">
    <location>
        <begin position="407"/>
        <end position="432"/>
    </location>
</feature>
<keyword evidence="3" id="KW-0808">Transferase</keyword>
<evidence type="ECO:0000313" key="10">
    <source>
        <dbReference type="Proteomes" id="UP000326865"/>
    </source>
</evidence>
<keyword evidence="2" id="KW-1003">Cell membrane</keyword>
<evidence type="ECO:0000256" key="2">
    <source>
        <dbReference type="ARBA" id="ARBA00022475"/>
    </source>
</evidence>
<feature type="region of interest" description="Disordered" evidence="7">
    <location>
        <begin position="1"/>
        <end position="22"/>
    </location>
</feature>
<evidence type="ECO:0000256" key="7">
    <source>
        <dbReference type="SAM" id="MobiDB-lite"/>
    </source>
</evidence>
<organism evidence="9 10">
    <name type="scientific">Halosegnis rubeus</name>
    <dbReference type="NCBI Taxonomy" id="2212850"/>
    <lineage>
        <taxon>Archaea</taxon>
        <taxon>Methanobacteriati</taxon>
        <taxon>Methanobacteriota</taxon>
        <taxon>Stenosarchaea group</taxon>
        <taxon>Halobacteria</taxon>
        <taxon>Halobacteriales</taxon>
        <taxon>Natronomonadaceae</taxon>
        <taxon>Halosegnis</taxon>
    </lineage>
</organism>
<feature type="transmembrane region" description="Helical" evidence="8">
    <location>
        <begin position="140"/>
        <end position="157"/>
    </location>
</feature>
<dbReference type="Proteomes" id="UP000326865">
    <property type="component" value="Unassembled WGS sequence"/>
</dbReference>
<dbReference type="InterPro" id="IPR018584">
    <property type="entry name" value="GT87"/>
</dbReference>
<keyword evidence="4 8" id="KW-0812">Transmembrane</keyword>
<feature type="transmembrane region" description="Helical" evidence="8">
    <location>
        <begin position="247"/>
        <end position="267"/>
    </location>
</feature>
<evidence type="ECO:0000256" key="4">
    <source>
        <dbReference type="ARBA" id="ARBA00022692"/>
    </source>
</evidence>
<dbReference type="AlphaFoldDB" id="A0A5N5U889"/>
<feature type="transmembrane region" description="Helical" evidence="8">
    <location>
        <begin position="169"/>
        <end position="186"/>
    </location>
</feature>
<gene>
    <name evidence="9" type="ORF">DM867_07060</name>
</gene>
<reference evidence="9 10" key="1">
    <citation type="submission" date="2019-10" db="EMBL/GenBank/DDBJ databases">
        <title>Unraveling microbial dark matter from salterns through culturing: the case of the genus Halosegnis.</title>
        <authorList>
            <person name="Duran-Viseras A."/>
            <person name="Andrei A.-S."/>
            <person name="Vera-Gargallo B."/>
            <person name="Ghai R."/>
            <person name="Sanchez-Porro C."/>
            <person name="Ventosa A."/>
        </authorList>
    </citation>
    <scope>NUCLEOTIDE SEQUENCE [LARGE SCALE GENOMIC DNA]</scope>
    <source>
        <strain evidence="9 10">F18-79</strain>
    </source>
</reference>
<evidence type="ECO:0000256" key="6">
    <source>
        <dbReference type="ARBA" id="ARBA00023136"/>
    </source>
</evidence>
<evidence type="ECO:0000256" key="5">
    <source>
        <dbReference type="ARBA" id="ARBA00022989"/>
    </source>
</evidence>
<feature type="transmembrane region" description="Helical" evidence="8">
    <location>
        <begin position="51"/>
        <end position="73"/>
    </location>
</feature>
<protein>
    <submittedName>
        <fullName evidence="9">DUF2029 domain-containing protein</fullName>
    </submittedName>
</protein>
<proteinExistence type="predicted"/>
<feature type="compositionally biased region" description="Low complexity" evidence="7">
    <location>
        <begin position="1"/>
        <end position="19"/>
    </location>
</feature>